<keyword evidence="1" id="KW-0472">Membrane</keyword>
<comment type="caution">
    <text evidence="2">The sequence shown here is derived from an EMBL/GenBank/DDBJ whole genome shotgun (WGS) entry which is preliminary data.</text>
</comment>
<name>A0A0C2R6T9_9BACL</name>
<evidence type="ECO:0000313" key="2">
    <source>
        <dbReference type="EMBL" id="KIL45960.1"/>
    </source>
</evidence>
<organism evidence="2 3">
    <name type="scientific">Jeotgalibacillus campisalis</name>
    <dbReference type="NCBI Taxonomy" id="220754"/>
    <lineage>
        <taxon>Bacteria</taxon>
        <taxon>Bacillati</taxon>
        <taxon>Bacillota</taxon>
        <taxon>Bacilli</taxon>
        <taxon>Bacillales</taxon>
        <taxon>Caryophanaceae</taxon>
        <taxon>Jeotgalibacillus</taxon>
    </lineage>
</organism>
<keyword evidence="1" id="KW-1133">Transmembrane helix</keyword>
<evidence type="ECO:0000313" key="3">
    <source>
        <dbReference type="Proteomes" id="UP000031972"/>
    </source>
</evidence>
<dbReference type="OrthoDB" id="2691442at2"/>
<evidence type="ECO:0000256" key="1">
    <source>
        <dbReference type="SAM" id="Phobius"/>
    </source>
</evidence>
<dbReference type="AlphaFoldDB" id="A0A0C2R6T9"/>
<protein>
    <submittedName>
        <fullName evidence="2">Uncharacterized protein</fullName>
    </submittedName>
</protein>
<accession>A0A0C2R6T9</accession>
<reference evidence="2 3" key="1">
    <citation type="submission" date="2015-01" db="EMBL/GenBank/DDBJ databases">
        <title>Jeotgalibacillus campisalis genome sequencing.</title>
        <authorList>
            <person name="Goh K.M."/>
            <person name="Chan K.-G."/>
            <person name="Yaakop A.S."/>
            <person name="Ee R."/>
            <person name="Gan H.M."/>
            <person name="Chan C.S."/>
        </authorList>
    </citation>
    <scope>NUCLEOTIDE SEQUENCE [LARGE SCALE GENOMIC DNA]</scope>
    <source>
        <strain evidence="2 3">SF-57</strain>
    </source>
</reference>
<gene>
    <name evidence="2" type="ORF">KR50_26350</name>
</gene>
<dbReference type="PATRIC" id="fig|220754.4.peg.2651"/>
<dbReference type="EMBL" id="JXRR01000017">
    <property type="protein sequence ID" value="KIL45960.1"/>
    <property type="molecule type" value="Genomic_DNA"/>
</dbReference>
<dbReference type="RefSeq" id="WP_041059212.1">
    <property type="nucleotide sequence ID" value="NZ_JXRR01000017.1"/>
</dbReference>
<dbReference type="Pfam" id="PF11085">
    <property type="entry name" value="YqhR"/>
    <property type="match status" value="1"/>
</dbReference>
<dbReference type="InterPro" id="IPR024563">
    <property type="entry name" value="YqhR"/>
</dbReference>
<feature type="transmembrane region" description="Helical" evidence="1">
    <location>
        <begin position="59"/>
        <end position="79"/>
    </location>
</feature>
<keyword evidence="1" id="KW-0812">Transmembrane</keyword>
<sequence length="158" mass="18469">MSNVELPTIKRTPLTIIIGFTGGLFFILFYEAFHFFHFIPKNALMPSWEFLAPAWQKGIVPHILWWLMICAISIIWALLYQWTVKKSDTMWPGIFINVILFAIIFILLGWWMEIGPNVTELKHHSIISFCCLFILHGAFVGFSISYDEPYTDNEKHSR</sequence>
<keyword evidence="3" id="KW-1185">Reference proteome</keyword>
<feature type="transmembrane region" description="Helical" evidence="1">
    <location>
        <begin position="124"/>
        <end position="146"/>
    </location>
</feature>
<proteinExistence type="predicted"/>
<dbReference type="Proteomes" id="UP000031972">
    <property type="component" value="Unassembled WGS sequence"/>
</dbReference>
<feature type="transmembrane region" description="Helical" evidence="1">
    <location>
        <begin position="91"/>
        <end position="112"/>
    </location>
</feature>
<feature type="transmembrane region" description="Helical" evidence="1">
    <location>
        <begin position="12"/>
        <end position="39"/>
    </location>
</feature>